<dbReference type="InterPro" id="IPR026992">
    <property type="entry name" value="DIOX_N"/>
</dbReference>
<name>A0ABR0USA1_REHGL</name>
<evidence type="ECO:0000256" key="2">
    <source>
        <dbReference type="ARBA" id="ARBA00023004"/>
    </source>
</evidence>
<dbReference type="Gene3D" id="2.60.120.330">
    <property type="entry name" value="B-lactam Antibiotic, Isopenicillin N Synthase, Chain"/>
    <property type="match status" value="1"/>
</dbReference>
<dbReference type="InterPro" id="IPR044861">
    <property type="entry name" value="IPNS-like_FE2OG_OXY"/>
</dbReference>
<accession>A0ABR0USA1</accession>
<comment type="caution">
    <text evidence="5">The sequence shown here is derived from an EMBL/GenBank/DDBJ whole genome shotgun (WGS) entry which is preliminary data.</text>
</comment>
<reference evidence="5 6" key="1">
    <citation type="journal article" date="2021" name="Comput. Struct. Biotechnol. J.">
        <title>De novo genome assembly of the potent medicinal plant Rehmannia glutinosa using nanopore technology.</title>
        <authorList>
            <person name="Ma L."/>
            <person name="Dong C."/>
            <person name="Song C."/>
            <person name="Wang X."/>
            <person name="Zheng X."/>
            <person name="Niu Y."/>
            <person name="Chen S."/>
            <person name="Feng W."/>
        </authorList>
    </citation>
    <scope>NUCLEOTIDE SEQUENCE [LARGE SCALE GENOMIC DNA]</scope>
    <source>
        <strain evidence="5">DH-2019</strain>
    </source>
</reference>
<dbReference type="Pfam" id="PF03171">
    <property type="entry name" value="2OG-FeII_Oxy"/>
    <property type="match status" value="1"/>
</dbReference>
<dbReference type="Proteomes" id="UP001318860">
    <property type="component" value="Unassembled WGS sequence"/>
</dbReference>
<comment type="similarity">
    <text evidence="3">Belongs to the iron/ascorbate-dependent oxidoreductase family.</text>
</comment>
<organism evidence="5 6">
    <name type="scientific">Rehmannia glutinosa</name>
    <name type="common">Chinese foxglove</name>
    <dbReference type="NCBI Taxonomy" id="99300"/>
    <lineage>
        <taxon>Eukaryota</taxon>
        <taxon>Viridiplantae</taxon>
        <taxon>Streptophyta</taxon>
        <taxon>Embryophyta</taxon>
        <taxon>Tracheophyta</taxon>
        <taxon>Spermatophyta</taxon>
        <taxon>Magnoliopsida</taxon>
        <taxon>eudicotyledons</taxon>
        <taxon>Gunneridae</taxon>
        <taxon>Pentapetalae</taxon>
        <taxon>asterids</taxon>
        <taxon>lamiids</taxon>
        <taxon>Lamiales</taxon>
        <taxon>Orobanchaceae</taxon>
        <taxon>Rehmannieae</taxon>
        <taxon>Rehmannia</taxon>
    </lineage>
</organism>
<dbReference type="InterPro" id="IPR050231">
    <property type="entry name" value="Iron_ascorbate_oxido_reductase"/>
</dbReference>
<keyword evidence="3" id="KW-0560">Oxidoreductase</keyword>
<dbReference type="PANTHER" id="PTHR47990">
    <property type="entry name" value="2-OXOGLUTARATE (2OG) AND FE(II)-DEPENDENT OXYGENASE SUPERFAMILY PROTEIN-RELATED"/>
    <property type="match status" value="1"/>
</dbReference>
<evidence type="ECO:0000256" key="1">
    <source>
        <dbReference type="ARBA" id="ARBA00022723"/>
    </source>
</evidence>
<dbReference type="SUPFAM" id="SSF51197">
    <property type="entry name" value="Clavaminate synthase-like"/>
    <property type="match status" value="1"/>
</dbReference>
<dbReference type="InterPro" id="IPR027443">
    <property type="entry name" value="IPNS-like_sf"/>
</dbReference>
<gene>
    <name evidence="5" type="ORF">DH2020_041094</name>
</gene>
<dbReference type="InterPro" id="IPR005123">
    <property type="entry name" value="Oxoglu/Fe-dep_dioxygenase_dom"/>
</dbReference>
<keyword evidence="6" id="KW-1185">Reference proteome</keyword>
<evidence type="ECO:0000313" key="6">
    <source>
        <dbReference type="Proteomes" id="UP001318860"/>
    </source>
</evidence>
<keyword evidence="1 3" id="KW-0479">Metal-binding</keyword>
<dbReference type="PROSITE" id="PS51471">
    <property type="entry name" value="FE2OG_OXY"/>
    <property type="match status" value="1"/>
</dbReference>
<proteinExistence type="inferred from homology"/>
<evidence type="ECO:0000313" key="5">
    <source>
        <dbReference type="EMBL" id="KAK6125161.1"/>
    </source>
</evidence>
<keyword evidence="2 3" id="KW-0408">Iron</keyword>
<dbReference type="Pfam" id="PF14226">
    <property type="entry name" value="DIOX_N"/>
    <property type="match status" value="1"/>
</dbReference>
<evidence type="ECO:0000256" key="3">
    <source>
        <dbReference type="RuleBase" id="RU003682"/>
    </source>
</evidence>
<evidence type="ECO:0000259" key="4">
    <source>
        <dbReference type="PROSITE" id="PS51471"/>
    </source>
</evidence>
<feature type="domain" description="Fe2OG dioxygenase" evidence="4">
    <location>
        <begin position="143"/>
        <end position="246"/>
    </location>
</feature>
<dbReference type="EMBL" id="JABTTQ020002267">
    <property type="protein sequence ID" value="KAK6125161.1"/>
    <property type="molecule type" value="Genomic_DNA"/>
</dbReference>
<sequence>MNPGTNSWKSTSDSVRQALESYGCFVVAYDISLDLYEKTFGLTEELFRLPMETKRRHISEVAGFGYGGNYAVMPLFEYFGIEDDGTFEATKKFTSLMWPDGHHKFCETIHSYAKVLSKLDHTIMKMVGSSYNLEKYMDPLIQSSTYMTRLMRYHAPGENKSGIGIIPHRDKSFMSVIGTNEVKGLEIETRDGNWIDFEPSPGKFIVVVGEALMAWSNGRIYCPLHKVTARGTKEKYSIGLFTFVRGILQVPEELIDDENPLKFKPFSNLEFLEYCKEGGPKMKGAIQTYYLPSLSSLFSRLNSLALSFQSPSSTEVLSLFLVLIFPIASRHQQTVPPISAAIRLHGFIPHESDMFWDPLYVERLREEGRVEDRVEVQQKLDQYIARTSTLEAQVKWMMGK</sequence>
<protein>
    <recommendedName>
        <fullName evidence="4">Fe2OG dioxygenase domain-containing protein</fullName>
    </recommendedName>
</protein>